<protein>
    <recommendedName>
        <fullName evidence="3">Capsid protein</fullName>
    </recommendedName>
</protein>
<accession>A0ABQ0VJL6</accession>
<dbReference type="GeneID" id="60998661"/>
<keyword evidence="2" id="KW-1185">Reference proteome</keyword>
<sequence>MAINYAKKNSGLFDQKLTQETLTSLIETPNVNWTGAKSFEVTTLSTTGFKNHSRSKGFNTGSYSNDKETYTLGFDRDIEFYVDTMDVDETDQDLAAAKISNTFITEEAGPEVDAYRFSKMATEAISNKKTDSEILTVDNVYSKLKAAILPIRKYKPQNIITYVSSETMDLLERSKEFNRNITNQNVGVTALESRVTSIDGVTLVEVWDTERFATKFDFTEGFVKADDGLDINFLVVAKPAVIAKAKHNAVFLFAPGDHTNGDGYLYQNRLYHDLFVLKQQKDGLYVSTKPAATQEG</sequence>
<organism evidence="1 2">
    <name type="scientific">Enterococcus mundtii</name>
    <dbReference type="NCBI Taxonomy" id="53346"/>
    <lineage>
        <taxon>Bacteria</taxon>
        <taxon>Bacillati</taxon>
        <taxon>Bacillota</taxon>
        <taxon>Bacilli</taxon>
        <taxon>Lactobacillales</taxon>
        <taxon>Enterococcaceae</taxon>
        <taxon>Enterococcus</taxon>
    </lineage>
</organism>
<name>A0ABQ0VJL6_ENTMU</name>
<evidence type="ECO:0008006" key="3">
    <source>
        <dbReference type="Google" id="ProtNLM"/>
    </source>
</evidence>
<reference evidence="1 2" key="1">
    <citation type="submission" date="2019-07" db="EMBL/GenBank/DDBJ databases">
        <title>Whole genome shotgun sequence of Enterococcus mundtii NBRC 100490.</title>
        <authorList>
            <person name="Hosoyama A."/>
            <person name="Uohara A."/>
            <person name="Ohji S."/>
            <person name="Ichikawa N."/>
        </authorList>
    </citation>
    <scope>NUCLEOTIDE SEQUENCE [LARGE SCALE GENOMIC DNA]</scope>
    <source>
        <strain evidence="1 2">NBRC 100490</strain>
    </source>
</reference>
<proteinExistence type="predicted"/>
<comment type="caution">
    <text evidence="1">The sequence shown here is derived from an EMBL/GenBank/DDBJ whole genome shotgun (WGS) entry which is preliminary data.</text>
</comment>
<dbReference type="RefSeq" id="WP_071867970.1">
    <property type="nucleotide sequence ID" value="NZ_BJWA01000034.1"/>
</dbReference>
<dbReference type="EMBL" id="BJWA01000034">
    <property type="protein sequence ID" value="GEL81732.1"/>
    <property type="molecule type" value="Genomic_DNA"/>
</dbReference>
<dbReference type="Proteomes" id="UP000321175">
    <property type="component" value="Unassembled WGS sequence"/>
</dbReference>
<evidence type="ECO:0000313" key="1">
    <source>
        <dbReference type="EMBL" id="GEL81732.1"/>
    </source>
</evidence>
<gene>
    <name evidence="1" type="ORF">EMU01_28760</name>
</gene>
<evidence type="ECO:0000313" key="2">
    <source>
        <dbReference type="Proteomes" id="UP000321175"/>
    </source>
</evidence>